<protein>
    <submittedName>
        <fullName evidence="4">Murein DD-endopeptidase MepM/ murein hydrolase activator NlpD</fullName>
    </submittedName>
</protein>
<dbReference type="PANTHER" id="PTHR21666:SF289">
    <property type="entry name" value="L-ALA--D-GLU ENDOPEPTIDASE"/>
    <property type="match status" value="1"/>
</dbReference>
<dbReference type="Pfam" id="PF01551">
    <property type="entry name" value="Peptidase_M23"/>
    <property type="match status" value="1"/>
</dbReference>
<evidence type="ECO:0000313" key="5">
    <source>
        <dbReference type="Proteomes" id="UP000587002"/>
    </source>
</evidence>
<name>A0A853AF63_9PSEU</name>
<dbReference type="SUPFAM" id="SSF51261">
    <property type="entry name" value="Duplicated hybrid motif"/>
    <property type="match status" value="1"/>
</dbReference>
<keyword evidence="4" id="KW-0378">Hydrolase</keyword>
<proteinExistence type="predicted"/>
<organism evidence="4 5">
    <name type="scientific">Saccharopolyspora hordei</name>
    <dbReference type="NCBI Taxonomy" id="1838"/>
    <lineage>
        <taxon>Bacteria</taxon>
        <taxon>Bacillati</taxon>
        <taxon>Actinomycetota</taxon>
        <taxon>Actinomycetes</taxon>
        <taxon>Pseudonocardiales</taxon>
        <taxon>Pseudonocardiaceae</taxon>
        <taxon>Saccharopolyspora</taxon>
    </lineage>
</organism>
<reference evidence="4 5" key="1">
    <citation type="submission" date="2020-07" db="EMBL/GenBank/DDBJ databases">
        <title>Sequencing the genomes of 1000 actinobacteria strains.</title>
        <authorList>
            <person name="Klenk H.-P."/>
        </authorList>
    </citation>
    <scope>NUCLEOTIDE SEQUENCE [LARGE SCALE GENOMIC DNA]</scope>
    <source>
        <strain evidence="4 5">DSM 44065</strain>
    </source>
</reference>
<sequence length="177" mass="17909">MRQVITAALLCGGVASAAVGLTSTPTPTAPRAAVPAPAGAFGWPLAPPPAVARPFDAPAHAYGPGHRGVDLVGAVGQPVLAAGDGVVVFAGPVAGRDVVSIEHAPGLRTTYEPVRPTVAVGDQVSRGRPIGELEAGHPECPAQPPGACLHWGVRQGPTHLDPLRLLGAGRVRLLPWE</sequence>
<feature type="chain" id="PRO_5032974654" evidence="2">
    <location>
        <begin position="18"/>
        <end position="177"/>
    </location>
</feature>
<dbReference type="InterPro" id="IPR050570">
    <property type="entry name" value="Cell_wall_metabolism_enzyme"/>
</dbReference>
<dbReference type="Proteomes" id="UP000587002">
    <property type="component" value="Unassembled WGS sequence"/>
</dbReference>
<dbReference type="GO" id="GO:0004222">
    <property type="term" value="F:metalloendopeptidase activity"/>
    <property type="evidence" value="ECO:0007669"/>
    <property type="project" value="TreeGrafter"/>
</dbReference>
<dbReference type="AlphaFoldDB" id="A0A853AF63"/>
<dbReference type="PANTHER" id="PTHR21666">
    <property type="entry name" value="PEPTIDASE-RELATED"/>
    <property type="match status" value="1"/>
</dbReference>
<dbReference type="InterPro" id="IPR011055">
    <property type="entry name" value="Dup_hybrid_motif"/>
</dbReference>
<accession>A0A853AF63</accession>
<dbReference type="EMBL" id="JACCFJ010000001">
    <property type="protein sequence ID" value="NYI83182.1"/>
    <property type="molecule type" value="Genomic_DNA"/>
</dbReference>
<feature type="signal peptide" evidence="2">
    <location>
        <begin position="1"/>
        <end position="17"/>
    </location>
</feature>
<evidence type="ECO:0000256" key="1">
    <source>
        <dbReference type="ARBA" id="ARBA00022729"/>
    </source>
</evidence>
<dbReference type="RefSeq" id="WP_179719478.1">
    <property type="nucleotide sequence ID" value="NZ_BAABFH010000001.1"/>
</dbReference>
<dbReference type="InterPro" id="IPR016047">
    <property type="entry name" value="M23ase_b-sheet_dom"/>
</dbReference>
<comment type="caution">
    <text evidence="4">The sequence shown here is derived from an EMBL/GenBank/DDBJ whole genome shotgun (WGS) entry which is preliminary data.</text>
</comment>
<keyword evidence="5" id="KW-1185">Reference proteome</keyword>
<dbReference type="Gene3D" id="2.70.70.10">
    <property type="entry name" value="Glucose Permease (Domain IIA)"/>
    <property type="match status" value="1"/>
</dbReference>
<gene>
    <name evidence="4" type="ORF">HNR68_001812</name>
</gene>
<evidence type="ECO:0000256" key="2">
    <source>
        <dbReference type="SAM" id="SignalP"/>
    </source>
</evidence>
<evidence type="ECO:0000313" key="4">
    <source>
        <dbReference type="EMBL" id="NYI83182.1"/>
    </source>
</evidence>
<evidence type="ECO:0000259" key="3">
    <source>
        <dbReference type="Pfam" id="PF01551"/>
    </source>
</evidence>
<dbReference type="CDD" id="cd12797">
    <property type="entry name" value="M23_peptidase"/>
    <property type="match status" value="1"/>
</dbReference>
<keyword evidence="1 2" id="KW-0732">Signal</keyword>
<feature type="domain" description="M23ase beta-sheet core" evidence="3">
    <location>
        <begin position="65"/>
        <end position="162"/>
    </location>
</feature>